<proteinExistence type="predicted"/>
<protein>
    <submittedName>
        <fullName evidence="2">ATP-dependent Lon protease</fullName>
        <ecNumber evidence="2">3.4.21.53</ecNumber>
    </submittedName>
</protein>
<comment type="caution">
    <text evidence="2">The sequence shown here is derived from an EMBL/GenBank/DDBJ whole genome shotgun (WGS) entry which is preliminary data.</text>
</comment>
<dbReference type="InterPro" id="IPR014061">
    <property type="entry name" value="BrxL-like"/>
</dbReference>
<keyword evidence="2" id="KW-0645">Protease</keyword>
<reference evidence="2 3" key="1">
    <citation type="submission" date="2020-08" db="EMBL/GenBank/DDBJ databases">
        <title>Genomic Encyclopedia of Type Strains, Phase IV (KMG-V): Genome sequencing to study the core and pangenomes of soil and plant-associated prokaryotes.</title>
        <authorList>
            <person name="Whitman W."/>
        </authorList>
    </citation>
    <scope>NUCLEOTIDE SEQUENCE [LARGE SCALE GENOMIC DNA]</scope>
    <source>
        <strain evidence="2 3">DSM 7078</strain>
    </source>
</reference>
<dbReference type="EMBL" id="JACHIQ010000002">
    <property type="protein sequence ID" value="MBB6067913.1"/>
    <property type="molecule type" value="Genomic_DNA"/>
</dbReference>
<dbReference type="InterPro" id="IPR046838">
    <property type="entry name" value="BrxL_N"/>
</dbReference>
<gene>
    <name evidence="2" type="ORF">HNP97_001423</name>
</gene>
<dbReference type="RefSeq" id="WP_183546995.1">
    <property type="nucleotide sequence ID" value="NZ_JACHIQ010000002.1"/>
</dbReference>
<evidence type="ECO:0000259" key="1">
    <source>
        <dbReference type="Pfam" id="PF20442"/>
    </source>
</evidence>
<dbReference type="AlphaFoldDB" id="A0A7J9S0Y6"/>
<sequence length="481" mass="54986">MNGLDIKIKNTFSEESVLKTSDNYGVFSGYNLPSFIKDWLIAKYTDQAGNVYRNDILDFLEKYIPKKHEDIKGELLVKNDEIKLLTRLLVEPDVKTGNLKFSIPDIGIKSNDGIIAPNIAKEFPELRGGESWGIITLRYVPQMGKEKGFIELSGYTPFKPYDVDIEYFKTIRKEYNISDWIDLLIRSMEYNPDYDDNEFGFTNLTKKLLFLSRLLVFVEPNLNLIELAPKGTGKSYIFGNLSKTGWMISGGTITRAKMFYDANRGTEGLVGRYDYIAIDEIQTIKFSDEMEIAGAMKSYLEQGTFTVANYKGTGQTGFILLGNIPLNENKKPTSKTYFENLPKVFKESALLDRFHGFIKGWNLPRVTEDIKVKGYALNVEYFSEIMHTLRTSGEYSVIVDDLLDIPNGADTRDVKAIKKICTGYLKLLFPHVKSSKDVDLTDFENYCLQPALEKRKIIKEQIHLIDSEFKPEIPNITLKNY</sequence>
<dbReference type="GO" id="GO:0004252">
    <property type="term" value="F:serine-type endopeptidase activity"/>
    <property type="evidence" value="ECO:0007669"/>
    <property type="project" value="UniProtKB-EC"/>
</dbReference>
<dbReference type="Pfam" id="PF13337">
    <property type="entry name" value="BrxL_ATPase"/>
    <property type="match status" value="1"/>
</dbReference>
<dbReference type="GO" id="GO:0006508">
    <property type="term" value="P:proteolysis"/>
    <property type="evidence" value="ECO:0007669"/>
    <property type="project" value="UniProtKB-KW"/>
</dbReference>
<dbReference type="Pfam" id="PF20442">
    <property type="entry name" value="BrxL_N"/>
    <property type="match status" value="1"/>
</dbReference>
<dbReference type="EC" id="3.4.21.53" evidence="2"/>
<organism evidence="2 3">
    <name type="scientific">Methanococcus maripaludis</name>
    <name type="common">Methanococcus deltae</name>
    <dbReference type="NCBI Taxonomy" id="39152"/>
    <lineage>
        <taxon>Archaea</taxon>
        <taxon>Methanobacteriati</taxon>
        <taxon>Methanobacteriota</taxon>
        <taxon>Methanomada group</taxon>
        <taxon>Methanococci</taxon>
        <taxon>Methanococcales</taxon>
        <taxon>Methanococcaceae</taxon>
        <taxon>Methanococcus</taxon>
    </lineage>
</organism>
<evidence type="ECO:0000313" key="2">
    <source>
        <dbReference type="EMBL" id="MBB6067913.1"/>
    </source>
</evidence>
<keyword evidence="2" id="KW-0378">Hydrolase</keyword>
<accession>A0A7J9S0Y6</accession>
<name>A0A7J9S0Y6_METMI</name>
<dbReference type="NCBIfam" id="TIGR02688">
    <property type="entry name" value="BREX system Lon protease-like protein BrxL"/>
    <property type="match status" value="1"/>
</dbReference>
<feature type="domain" description="BREX system Lon protease-like BrxL N-terminal" evidence="1">
    <location>
        <begin position="11"/>
        <end position="139"/>
    </location>
</feature>
<dbReference type="Proteomes" id="UP000584706">
    <property type="component" value="Unassembled WGS sequence"/>
</dbReference>
<evidence type="ECO:0000313" key="3">
    <source>
        <dbReference type="Proteomes" id="UP000584706"/>
    </source>
</evidence>